<dbReference type="EMBL" id="CP006569">
    <property type="protein sequence ID" value="AHF77897.1"/>
    <property type="molecule type" value="Genomic_DNA"/>
</dbReference>
<dbReference type="PATRIC" id="fig|1239307.3.peg.3197"/>
<dbReference type="InterPro" id="IPR006487">
    <property type="entry name" value="Phage_lambda_L"/>
</dbReference>
<dbReference type="OrthoDB" id="5673400at2"/>
<dbReference type="Pfam" id="PF05100">
    <property type="entry name" value="Phage_tail_L"/>
    <property type="match status" value="1"/>
</dbReference>
<dbReference type="HOGENOM" id="CLU_077143_0_0_6"/>
<evidence type="ECO:0000313" key="2">
    <source>
        <dbReference type="Proteomes" id="UP000019028"/>
    </source>
</evidence>
<keyword evidence="2" id="KW-1185">Reference proteome</keyword>
<dbReference type="AlphaFoldDB" id="W0HZF1"/>
<dbReference type="RefSeq" id="WP_025423039.1">
    <property type="nucleotide sequence ID" value="NZ_CP006569.1"/>
</dbReference>
<sequence length="234" mass="25618">MRDIPAGMRIDVQNIEQDALLVLYEVDLSYIGGDLYRFHSGLNGLRQSVVWQGNTYQPYPVEASGFEANGKGTSNRPTLTLANISGLITGINQDFDDAVGAIVTRREVYEQYLDAENFDNGNPQADPTMESVNRYEIEQCTAQQAEFVTYTLCLPCETDGALLPARTILADVCQWVYRSADCGYTGGPVADEFDQPTSDGTKDKCGKRLGSCKLRFGATSPLNTSAFPAANKIK</sequence>
<dbReference type="NCBIfam" id="TIGR01600">
    <property type="entry name" value="phage_tail_L"/>
    <property type="match status" value="1"/>
</dbReference>
<accession>W0HZF1</accession>
<name>W0HZF1_9GAMM</name>
<proteinExistence type="predicted"/>
<dbReference type="KEGG" id="sod:Sant_2884"/>
<gene>
    <name evidence="1" type="ORF">Sant_2884</name>
</gene>
<reference evidence="1 2" key="1">
    <citation type="journal article" date="2014" name="Genome Biol. Evol.">
        <title>Genome degeneration and adaptation in a nascent stage of symbiosis.</title>
        <authorList>
            <person name="Oakeson K.F."/>
            <person name="Gil R."/>
            <person name="Clayton A.L."/>
            <person name="Dunn D.M."/>
            <person name="von Niederhausern A.C."/>
            <person name="Hamil C."/>
            <person name="Aoyagi A."/>
            <person name="Duval B."/>
            <person name="Baca A."/>
            <person name="Silva F.J."/>
            <person name="Vallier A."/>
            <person name="Jackson D.G."/>
            <person name="Latorre A."/>
            <person name="Weiss R.B."/>
            <person name="Heddi A."/>
            <person name="Moya A."/>
            <person name="Dale C."/>
        </authorList>
    </citation>
    <scope>NUCLEOTIDE SEQUENCE [LARGE SCALE GENOMIC DNA]</scope>
    <source>
        <strain evidence="1 2">HS1</strain>
    </source>
</reference>
<evidence type="ECO:0000313" key="1">
    <source>
        <dbReference type="EMBL" id="AHF77897.1"/>
    </source>
</evidence>
<dbReference type="GO" id="GO:0030430">
    <property type="term" value="C:host cell cytoplasm"/>
    <property type="evidence" value="ECO:0007669"/>
    <property type="project" value="InterPro"/>
</dbReference>
<organism evidence="1 2">
    <name type="scientific">Sodalis praecaptivus</name>
    <dbReference type="NCBI Taxonomy" id="1239307"/>
    <lineage>
        <taxon>Bacteria</taxon>
        <taxon>Pseudomonadati</taxon>
        <taxon>Pseudomonadota</taxon>
        <taxon>Gammaproteobacteria</taxon>
        <taxon>Enterobacterales</taxon>
        <taxon>Bruguierivoracaceae</taxon>
        <taxon>Sodalis</taxon>
    </lineage>
</organism>
<dbReference type="Proteomes" id="UP000019028">
    <property type="component" value="Chromosome"/>
</dbReference>
<protein>
    <submittedName>
        <fullName evidence="1">Minor tail protein L</fullName>
    </submittedName>
</protein>
<dbReference type="GO" id="GO:0046718">
    <property type="term" value="P:symbiont entry into host cell"/>
    <property type="evidence" value="ECO:0007669"/>
    <property type="project" value="InterPro"/>
</dbReference>
<dbReference type="GO" id="GO:0051536">
    <property type="term" value="F:iron-sulfur cluster binding"/>
    <property type="evidence" value="ECO:0007669"/>
    <property type="project" value="InterPro"/>
</dbReference>